<reference evidence="3" key="1">
    <citation type="journal article" date="2014" name="Nat. Commun.">
        <title>The rainbow trout genome provides novel insights into evolution after whole-genome duplication in vertebrates.</title>
        <authorList>
            <person name="Berthelot C."/>
            <person name="Brunet F."/>
            <person name="Chalopin D."/>
            <person name="Juanchich A."/>
            <person name="Bernard M."/>
            <person name="Noel B."/>
            <person name="Bento P."/>
            <person name="Da Silva C."/>
            <person name="Labadie K."/>
            <person name="Alberti A."/>
            <person name="Aury J.M."/>
            <person name="Louis A."/>
            <person name="Dehais P."/>
            <person name="Bardou P."/>
            <person name="Montfort J."/>
            <person name="Klopp C."/>
            <person name="Cabau C."/>
            <person name="Gaspin C."/>
            <person name="Thorgaard G.H."/>
            <person name="Boussaha M."/>
            <person name="Quillet E."/>
            <person name="Guyomard R."/>
            <person name="Galiana D."/>
            <person name="Bobe J."/>
            <person name="Volff J.N."/>
            <person name="Genet C."/>
            <person name="Wincker P."/>
            <person name="Jaillon O."/>
            <person name="Roest Crollius H."/>
            <person name="Guiguen Y."/>
        </authorList>
    </citation>
    <scope>NUCLEOTIDE SEQUENCE [LARGE SCALE GENOMIC DNA]</scope>
</reference>
<evidence type="ECO:0000313" key="4">
    <source>
        <dbReference type="Proteomes" id="UP000193380"/>
    </source>
</evidence>
<dbReference type="PaxDb" id="8022-A0A061A7T8"/>
<dbReference type="STRING" id="8022.A0A061A7T8"/>
<dbReference type="AlphaFoldDB" id="A0A061A7T8"/>
<feature type="domain" description="Dilute" evidence="2">
    <location>
        <begin position="14"/>
        <end position="228"/>
    </location>
</feature>
<organism evidence="3 4">
    <name type="scientific">Oncorhynchus mykiss</name>
    <name type="common">Rainbow trout</name>
    <name type="synonym">Salmo gairdneri</name>
    <dbReference type="NCBI Taxonomy" id="8022"/>
    <lineage>
        <taxon>Eukaryota</taxon>
        <taxon>Metazoa</taxon>
        <taxon>Chordata</taxon>
        <taxon>Craniata</taxon>
        <taxon>Vertebrata</taxon>
        <taxon>Euteleostomi</taxon>
        <taxon>Actinopterygii</taxon>
        <taxon>Neopterygii</taxon>
        <taxon>Teleostei</taxon>
        <taxon>Protacanthopterygii</taxon>
        <taxon>Salmoniformes</taxon>
        <taxon>Salmonidae</taxon>
        <taxon>Salmoninae</taxon>
        <taxon>Oncorhynchus</taxon>
    </lineage>
</organism>
<protein>
    <recommendedName>
        <fullName evidence="2">Dilute domain-containing protein</fullName>
    </recommendedName>
</protein>
<proteinExistence type="predicted"/>
<feature type="non-terminal residue" evidence="3">
    <location>
        <position position="1"/>
    </location>
</feature>
<dbReference type="InterPro" id="IPR002710">
    <property type="entry name" value="Dilute_dom"/>
</dbReference>
<dbReference type="PROSITE" id="PS51126">
    <property type="entry name" value="DILUTE"/>
    <property type="match status" value="1"/>
</dbReference>
<evidence type="ECO:0000259" key="2">
    <source>
        <dbReference type="PROSITE" id="PS51126"/>
    </source>
</evidence>
<dbReference type="GO" id="GO:0001525">
    <property type="term" value="P:angiogenesis"/>
    <property type="evidence" value="ECO:0007669"/>
    <property type="project" value="TreeGrafter"/>
</dbReference>
<gene>
    <name evidence="3" type="ORF">GSONMT00020839001</name>
</gene>
<dbReference type="Proteomes" id="UP000193380">
    <property type="component" value="Unassembled WGS sequence"/>
</dbReference>
<dbReference type="EMBL" id="FR977879">
    <property type="protein sequence ID" value="CDR18424.1"/>
    <property type="molecule type" value="Genomic_DNA"/>
</dbReference>
<feature type="region of interest" description="Disordered" evidence="1">
    <location>
        <begin position="125"/>
        <end position="154"/>
    </location>
</feature>
<dbReference type="GO" id="GO:0035024">
    <property type="term" value="P:negative regulation of Rho protein signal transduction"/>
    <property type="evidence" value="ECO:0007669"/>
    <property type="project" value="TreeGrafter"/>
</dbReference>
<accession>A0A061A7T8</accession>
<evidence type="ECO:0000313" key="3">
    <source>
        <dbReference type="EMBL" id="CDR18424.1"/>
    </source>
</evidence>
<dbReference type="PANTHER" id="PTHR16027">
    <property type="entry name" value="DILUTE DOMAIN-CONTAINING PROTEIN YPR089W"/>
    <property type="match status" value="1"/>
</dbReference>
<sequence length="228" mass="24915">IVTTTSITLCVSCSGLSSSTEQEVELSAPSAQRLSSDLRPLMFWMSNATELLNFFQVKVEAMERDWEFEVPGDPVLSADLDTCSEALAQLDDVIMHTFQQCVYHLTKTLYSLLPALLDNNPFSSMEKEKERDEGREMDGGEGGGGAGEGEDVSSLPPTVAGLVEVYRCSLMLSREACLSPPLTSQTFGYLFFFTNTSLLNTLLERGERAGVILGSKVRGWSEEAAVMS</sequence>
<name>A0A061A7T8_ONCMY</name>
<dbReference type="GO" id="GO:0051020">
    <property type="term" value="F:GTPase binding"/>
    <property type="evidence" value="ECO:0007669"/>
    <property type="project" value="TreeGrafter"/>
</dbReference>
<dbReference type="PANTHER" id="PTHR16027:SF12">
    <property type="entry name" value="RAS-INTERACTING PROTEIN 1"/>
    <property type="match status" value="1"/>
</dbReference>
<dbReference type="InterPro" id="IPR052072">
    <property type="entry name" value="Vascular_dev_regulator"/>
</dbReference>
<evidence type="ECO:0000256" key="1">
    <source>
        <dbReference type="SAM" id="MobiDB-lite"/>
    </source>
</evidence>
<reference evidence="3" key="2">
    <citation type="submission" date="2014-03" db="EMBL/GenBank/DDBJ databases">
        <authorList>
            <person name="Genoscope - CEA"/>
        </authorList>
    </citation>
    <scope>NUCLEOTIDE SEQUENCE</scope>
</reference>
<dbReference type="GO" id="GO:0005911">
    <property type="term" value="C:cell-cell junction"/>
    <property type="evidence" value="ECO:0007669"/>
    <property type="project" value="TreeGrafter"/>
</dbReference>
<feature type="compositionally biased region" description="Basic and acidic residues" evidence="1">
    <location>
        <begin position="125"/>
        <end position="138"/>
    </location>
</feature>